<proteinExistence type="predicted"/>
<sequence length="541" mass="60420">MTDASLSVAASHYAGAHAADVPIRSEIEKAVAIYERRFPHHAIRFILSQGMDPVYGHPDIIHGPIVLEPHLLSADTFGIIERGSSSPDAPRLTVRLAFPRKATPLERKVSDPDWAPRGKLRHLYRASPMMYERLRHWHERRQEARSTGHSWRSLPFTGFAPDYSAPAPATADGRPAILIAMHWLETGGAEKLAFDCVRWARDLGLRIFVVAGNRSLQRMEGKLGEDVTFLRLDRYLPPHEWPLYLERLIREENIGLIHIHHCTPVYAALAHLRVTTPWVKVIDSTHIIEYADGGFARISGVWSNYIDMHHVISDQLARMYRERFHTGPKIRLGRMLDRAHSVTPATPNMAARQTNLTVTFVGRLYYQKRPITVVLAMKALADWARGAGVVPAFHMVGEGPFGAACLRLINRLGLREMVTLHEAGTDVPALLAKSDIMILPSANEGLALVCYEAIEQGAIPISTRVGAQDEILPDALLVPRDPQQACRGIVAAVRRLWEDQAHLDAQAAQLRDRYAALSADPTAEEVIKDFYQQALAPKEPA</sequence>
<dbReference type="Pfam" id="PF13439">
    <property type="entry name" value="Glyco_transf_4"/>
    <property type="match status" value="1"/>
</dbReference>
<evidence type="ECO:0000259" key="2">
    <source>
        <dbReference type="Pfam" id="PF13439"/>
    </source>
</evidence>
<reference evidence="3" key="1">
    <citation type="submission" date="2020-01" db="EMBL/GenBank/DDBJ databases">
        <authorList>
            <person name="Yang Y."/>
            <person name="Kwon Y.M."/>
        </authorList>
    </citation>
    <scope>NUCLEOTIDE SEQUENCE</scope>
    <source>
        <strain evidence="3">PG104</strain>
    </source>
</reference>
<organism evidence="3 4">
    <name type="scientific">Falsirhodobacter algicola</name>
    <dbReference type="NCBI Taxonomy" id="2692330"/>
    <lineage>
        <taxon>Bacteria</taxon>
        <taxon>Pseudomonadati</taxon>
        <taxon>Pseudomonadota</taxon>
        <taxon>Alphaproteobacteria</taxon>
        <taxon>Rhodobacterales</taxon>
        <taxon>Paracoccaceae</taxon>
        <taxon>Falsirhodobacter</taxon>
    </lineage>
</organism>
<dbReference type="Pfam" id="PF00534">
    <property type="entry name" value="Glycos_transf_1"/>
    <property type="match status" value="1"/>
</dbReference>
<evidence type="ECO:0000259" key="1">
    <source>
        <dbReference type="Pfam" id="PF00534"/>
    </source>
</evidence>
<dbReference type="Proteomes" id="UP000679284">
    <property type="component" value="Chromosome"/>
</dbReference>
<name>A0A8J8MTR5_9RHOB</name>
<dbReference type="GO" id="GO:0016757">
    <property type="term" value="F:glycosyltransferase activity"/>
    <property type="evidence" value="ECO:0007669"/>
    <property type="project" value="InterPro"/>
</dbReference>
<dbReference type="PANTHER" id="PTHR12526">
    <property type="entry name" value="GLYCOSYLTRANSFERASE"/>
    <property type="match status" value="1"/>
</dbReference>
<dbReference type="InterPro" id="IPR028098">
    <property type="entry name" value="Glyco_trans_4-like_N"/>
</dbReference>
<evidence type="ECO:0000313" key="3">
    <source>
        <dbReference type="EMBL" id="QUS36093.1"/>
    </source>
</evidence>
<protein>
    <submittedName>
        <fullName evidence="3">Glycosyltransferase</fullName>
    </submittedName>
</protein>
<accession>A0A8J8MTR5</accession>
<evidence type="ECO:0000313" key="4">
    <source>
        <dbReference type="Proteomes" id="UP000679284"/>
    </source>
</evidence>
<dbReference type="PANTHER" id="PTHR12526:SF630">
    <property type="entry name" value="GLYCOSYLTRANSFERASE"/>
    <property type="match status" value="1"/>
</dbReference>
<dbReference type="SUPFAM" id="SSF53756">
    <property type="entry name" value="UDP-Glycosyltransferase/glycogen phosphorylase"/>
    <property type="match status" value="1"/>
</dbReference>
<dbReference type="RefSeq" id="WP_211783315.1">
    <property type="nucleotide sequence ID" value="NZ_CP047289.1"/>
</dbReference>
<dbReference type="AlphaFoldDB" id="A0A8J8MTR5"/>
<keyword evidence="4" id="KW-1185">Reference proteome</keyword>
<feature type="domain" description="Glycosyltransferase subfamily 4-like N-terminal" evidence="2">
    <location>
        <begin position="187"/>
        <end position="330"/>
    </location>
</feature>
<gene>
    <name evidence="3" type="ORF">GR316_07305</name>
</gene>
<dbReference type="InterPro" id="IPR001296">
    <property type="entry name" value="Glyco_trans_1"/>
</dbReference>
<dbReference type="Gene3D" id="3.40.50.2000">
    <property type="entry name" value="Glycogen Phosphorylase B"/>
    <property type="match status" value="2"/>
</dbReference>
<dbReference type="KEGG" id="fap:GR316_07305"/>
<feature type="domain" description="Glycosyl transferase family 1" evidence="1">
    <location>
        <begin position="352"/>
        <end position="476"/>
    </location>
</feature>
<dbReference type="EMBL" id="CP047289">
    <property type="protein sequence ID" value="QUS36093.1"/>
    <property type="molecule type" value="Genomic_DNA"/>
</dbReference>